<dbReference type="AlphaFoldDB" id="A0A511NBI9"/>
<dbReference type="EMBL" id="BJXB01000062">
    <property type="protein sequence ID" value="GEM50153.1"/>
    <property type="molecule type" value="Genomic_DNA"/>
</dbReference>
<protein>
    <submittedName>
        <fullName evidence="1">Uncharacterized protein</fullName>
    </submittedName>
</protein>
<evidence type="ECO:0000313" key="2">
    <source>
        <dbReference type="Proteomes" id="UP000321306"/>
    </source>
</evidence>
<organism evidence="1 2">
    <name type="scientific">Deinococcus cellulosilyticus (strain DSM 18568 / NBRC 106333 / KACC 11606 / 5516J-15)</name>
    <dbReference type="NCBI Taxonomy" id="1223518"/>
    <lineage>
        <taxon>Bacteria</taxon>
        <taxon>Thermotogati</taxon>
        <taxon>Deinococcota</taxon>
        <taxon>Deinococci</taxon>
        <taxon>Deinococcales</taxon>
        <taxon>Deinococcaceae</taxon>
        <taxon>Deinococcus</taxon>
    </lineage>
</organism>
<comment type="caution">
    <text evidence="1">The sequence shown here is derived from an EMBL/GenBank/DDBJ whole genome shotgun (WGS) entry which is preliminary data.</text>
</comment>
<name>A0A511NBI9_DEIC1</name>
<evidence type="ECO:0000313" key="1">
    <source>
        <dbReference type="EMBL" id="GEM50153.1"/>
    </source>
</evidence>
<accession>A0A511NBI9</accession>
<gene>
    <name evidence="1" type="ORF">DC3_57880</name>
</gene>
<sequence length="115" mass="13455">MSDLNPAEASEVIDFQGPFYIYALDGHCDWNPFRKWFNTNFGEMRIQVHFQTFSEAVQYILADEDPWEFAICFEGEIYTGSDFYPLVRTCMELCLEKPLEDGRCDNPKCSCGYEF</sequence>
<proteinExistence type="predicted"/>
<reference evidence="1 2" key="1">
    <citation type="submission" date="2019-07" db="EMBL/GenBank/DDBJ databases">
        <title>Whole genome shotgun sequence of Deinococcus cellulosilyticus NBRC 106333.</title>
        <authorList>
            <person name="Hosoyama A."/>
            <person name="Uohara A."/>
            <person name="Ohji S."/>
            <person name="Ichikawa N."/>
        </authorList>
    </citation>
    <scope>NUCLEOTIDE SEQUENCE [LARGE SCALE GENOMIC DNA]</scope>
    <source>
        <strain evidence="1 2">NBRC 106333</strain>
    </source>
</reference>
<keyword evidence="2" id="KW-1185">Reference proteome</keyword>
<dbReference type="Proteomes" id="UP000321306">
    <property type="component" value="Unassembled WGS sequence"/>
</dbReference>
<dbReference type="RefSeq" id="WP_146892102.1">
    <property type="nucleotide sequence ID" value="NZ_BJXB01000062.1"/>
</dbReference>